<evidence type="ECO:0000313" key="8">
    <source>
        <dbReference type="Proteomes" id="UP000031104"/>
    </source>
</evidence>
<evidence type="ECO:0000256" key="1">
    <source>
        <dbReference type="ARBA" id="ARBA00004690"/>
    </source>
</evidence>
<dbReference type="CDD" id="cd02023">
    <property type="entry name" value="UMPK"/>
    <property type="match status" value="1"/>
</dbReference>
<dbReference type="KEGG" id="fgu:SD28_03475"/>
<comment type="catalytic activity">
    <reaction evidence="5">
        <text>cytidine + ATP = CMP + ADP + H(+)</text>
        <dbReference type="Rhea" id="RHEA:24674"/>
        <dbReference type="ChEBI" id="CHEBI:15378"/>
        <dbReference type="ChEBI" id="CHEBI:17562"/>
        <dbReference type="ChEBI" id="CHEBI:30616"/>
        <dbReference type="ChEBI" id="CHEBI:60377"/>
        <dbReference type="ChEBI" id="CHEBI:456216"/>
        <dbReference type="EC" id="2.7.1.48"/>
    </reaction>
</comment>
<keyword evidence="3 5" id="KW-0547">Nucleotide-binding</keyword>
<comment type="pathway">
    <text evidence="1 5">Pyrimidine metabolism; UMP biosynthesis via salvage pathway; UMP from uridine: step 1/1.</text>
</comment>
<evidence type="ECO:0000259" key="6">
    <source>
        <dbReference type="Pfam" id="PF00485"/>
    </source>
</evidence>
<dbReference type="InterPro" id="IPR000764">
    <property type="entry name" value="Uridine_kinase-like"/>
</dbReference>
<sequence>MSNKVFIMGIVGGSGSGKTLFANTVVEMLEAHHLDKVAVIAEDRYYKDWGTILGQEKAAQVNYDHPDAFDHALLKKDLVKLIKGEDIYVPYYDYNTHSRVSSMSEKVTSGVNVIILEGIMLFNDPEILNMMDFKVYMDTPSDLCFIRRLLRDQNERGRTVGSVINQYLDTVRPMHIKFIEPSKRKADIIIPDGAQNKTVIDIVYNKVKQLLK</sequence>
<evidence type="ECO:0000256" key="5">
    <source>
        <dbReference type="RuleBase" id="RU003825"/>
    </source>
</evidence>
<dbReference type="GO" id="GO:0005524">
    <property type="term" value="F:ATP binding"/>
    <property type="evidence" value="ECO:0007669"/>
    <property type="project" value="UniProtKB-KW"/>
</dbReference>
<comment type="catalytic activity">
    <reaction evidence="5">
        <text>uridine + ATP = UMP + ADP + H(+)</text>
        <dbReference type="Rhea" id="RHEA:16825"/>
        <dbReference type="ChEBI" id="CHEBI:15378"/>
        <dbReference type="ChEBI" id="CHEBI:16704"/>
        <dbReference type="ChEBI" id="CHEBI:30616"/>
        <dbReference type="ChEBI" id="CHEBI:57865"/>
        <dbReference type="ChEBI" id="CHEBI:456216"/>
        <dbReference type="EC" id="2.7.1.48"/>
    </reaction>
</comment>
<dbReference type="UniPathway" id="UPA00574">
    <property type="reaction ID" value="UER00637"/>
</dbReference>
<accession>A0A0A8E485</accession>
<dbReference type="NCBIfam" id="NF004018">
    <property type="entry name" value="PRK05480.1"/>
    <property type="match status" value="1"/>
</dbReference>
<dbReference type="HOGENOM" id="CLU_021278_1_2_6"/>
<dbReference type="STRING" id="594679.SD28_03475"/>
<dbReference type="InterPro" id="IPR027417">
    <property type="entry name" value="P-loop_NTPase"/>
</dbReference>
<protein>
    <recommendedName>
        <fullName evidence="5">Uridine kinase</fullName>
        <ecNumber evidence="5">2.7.1.48</ecNumber>
    </recommendedName>
</protein>
<dbReference type="SUPFAM" id="SSF52540">
    <property type="entry name" value="P-loop containing nucleoside triphosphate hydrolases"/>
    <property type="match status" value="1"/>
</dbReference>
<evidence type="ECO:0000256" key="3">
    <source>
        <dbReference type="ARBA" id="ARBA00022741"/>
    </source>
</evidence>
<comment type="similarity">
    <text evidence="5">Belongs to the uridine kinase family.</text>
</comment>
<dbReference type="GO" id="GO:0005737">
    <property type="term" value="C:cytoplasm"/>
    <property type="evidence" value="ECO:0007669"/>
    <property type="project" value="UniProtKB-SubCell"/>
</dbReference>
<dbReference type="RefSeq" id="WP_039124133.1">
    <property type="nucleotide sequence ID" value="NZ_JACVKI010000004.1"/>
</dbReference>
<dbReference type="GO" id="GO:0004849">
    <property type="term" value="F:uridine kinase activity"/>
    <property type="evidence" value="ECO:0007669"/>
    <property type="project" value="UniProtKB-EC"/>
</dbReference>
<keyword evidence="2 5" id="KW-0808">Transferase</keyword>
<proteinExistence type="inferred from homology"/>
<evidence type="ECO:0000313" key="7">
    <source>
        <dbReference type="EMBL" id="AJC48764.1"/>
    </source>
</evidence>
<dbReference type="NCBIfam" id="TIGR00235">
    <property type="entry name" value="udk"/>
    <property type="match status" value="1"/>
</dbReference>
<organism evidence="7 8">
    <name type="scientific">Allofrancisella guangzhouensis</name>
    <dbReference type="NCBI Taxonomy" id="594679"/>
    <lineage>
        <taxon>Bacteria</taxon>
        <taxon>Pseudomonadati</taxon>
        <taxon>Pseudomonadota</taxon>
        <taxon>Gammaproteobacteria</taxon>
        <taxon>Thiotrichales</taxon>
        <taxon>Francisellaceae</taxon>
        <taxon>Allofrancisella</taxon>
    </lineage>
</organism>
<name>A0A0A8E485_9GAMM</name>
<dbReference type="InterPro" id="IPR006083">
    <property type="entry name" value="PRK/URK"/>
</dbReference>
<evidence type="ECO:0000256" key="2">
    <source>
        <dbReference type="ARBA" id="ARBA00022679"/>
    </source>
</evidence>
<evidence type="ECO:0000256" key="4">
    <source>
        <dbReference type="ARBA" id="ARBA00022777"/>
    </source>
</evidence>
<keyword evidence="8" id="KW-1185">Reference proteome</keyword>
<dbReference type="OrthoDB" id="9777642at2"/>
<dbReference type="PRINTS" id="PR00988">
    <property type="entry name" value="URIDINKINASE"/>
</dbReference>
<gene>
    <name evidence="7" type="ORF">SD28_03475</name>
</gene>
<keyword evidence="4 5" id="KW-0418">Kinase</keyword>
<dbReference type="GO" id="GO:0044206">
    <property type="term" value="P:UMP salvage"/>
    <property type="evidence" value="ECO:0007669"/>
    <property type="project" value="UniProtKB-UniPathway"/>
</dbReference>
<keyword evidence="5" id="KW-0963">Cytoplasm</keyword>
<comment type="subcellular location">
    <subcellularLocation>
        <location evidence="5">Cytoplasm</location>
    </subcellularLocation>
</comment>
<dbReference type="PANTHER" id="PTHR10285">
    <property type="entry name" value="URIDINE KINASE"/>
    <property type="match status" value="1"/>
</dbReference>
<dbReference type="GO" id="GO:0043771">
    <property type="term" value="F:cytidine kinase activity"/>
    <property type="evidence" value="ECO:0007669"/>
    <property type="project" value="RHEA"/>
</dbReference>
<dbReference type="AlphaFoldDB" id="A0A0A8E485"/>
<dbReference type="GO" id="GO:0044211">
    <property type="term" value="P:CTP salvage"/>
    <property type="evidence" value="ECO:0007669"/>
    <property type="project" value="UniProtKB-UniPathway"/>
</dbReference>
<keyword evidence="5" id="KW-0067">ATP-binding</keyword>
<dbReference type="UniPathway" id="UPA00579">
    <property type="reaction ID" value="UER00640"/>
</dbReference>
<dbReference type="EC" id="2.7.1.48" evidence="5"/>
<reference evidence="7 8" key="1">
    <citation type="submission" date="2014-12" db="EMBL/GenBank/DDBJ databases">
        <title>Complete genome sequence of Francisella guanzhouensis strain 08HL01032 isolated from air-conditioning system in China.</title>
        <authorList>
            <person name="Svensson D."/>
            <person name="Ohrman C."/>
            <person name="Backman S."/>
            <person name="Karlsson E."/>
            <person name="Nilsson E."/>
            <person name="Bystrom M."/>
            <person name="Larkeryd A."/>
            <person name="Stenberg P."/>
            <person name="Scholtz H.C."/>
            <person name="Forsman M."/>
            <person name="Sjodin A."/>
        </authorList>
    </citation>
    <scope>NUCLEOTIDE SEQUENCE [LARGE SCALE GENOMIC DNA]</scope>
    <source>
        <strain evidence="7 8">08HL01032</strain>
    </source>
</reference>
<dbReference type="Proteomes" id="UP000031104">
    <property type="component" value="Chromosome"/>
</dbReference>
<dbReference type="Gene3D" id="3.40.50.300">
    <property type="entry name" value="P-loop containing nucleotide triphosphate hydrolases"/>
    <property type="match status" value="1"/>
</dbReference>
<dbReference type="Pfam" id="PF00485">
    <property type="entry name" value="PRK"/>
    <property type="match status" value="1"/>
</dbReference>
<dbReference type="EMBL" id="CP010427">
    <property type="protein sequence ID" value="AJC48764.1"/>
    <property type="molecule type" value="Genomic_DNA"/>
</dbReference>
<comment type="pathway">
    <text evidence="5">Pyrimidine metabolism; CTP biosynthesis via salvage pathway; CTP from cytidine: step 1/3.</text>
</comment>
<feature type="domain" description="Phosphoribulokinase/uridine kinase" evidence="6">
    <location>
        <begin position="7"/>
        <end position="198"/>
    </location>
</feature>